<evidence type="ECO:0000313" key="1">
    <source>
        <dbReference type="EMBL" id="WQD36829.1"/>
    </source>
</evidence>
<name>A0ABZ0W291_9BACT</name>
<protein>
    <submittedName>
        <fullName evidence="1">Uncharacterized protein</fullName>
    </submittedName>
</protein>
<dbReference type="EMBL" id="CP139960">
    <property type="protein sequence ID" value="WQD36829.1"/>
    <property type="molecule type" value="Genomic_DNA"/>
</dbReference>
<organism evidence="1 2">
    <name type="scientific">Niabella yanshanensis</name>
    <dbReference type="NCBI Taxonomy" id="577386"/>
    <lineage>
        <taxon>Bacteria</taxon>
        <taxon>Pseudomonadati</taxon>
        <taxon>Bacteroidota</taxon>
        <taxon>Chitinophagia</taxon>
        <taxon>Chitinophagales</taxon>
        <taxon>Chitinophagaceae</taxon>
        <taxon>Niabella</taxon>
    </lineage>
</organism>
<dbReference type="RefSeq" id="WP_114790435.1">
    <property type="nucleotide sequence ID" value="NZ_CP139960.1"/>
</dbReference>
<reference evidence="1 2" key="1">
    <citation type="submission" date="2023-12" db="EMBL/GenBank/DDBJ databases">
        <title>Genome sequencing and assembly of bacterial species from a model synthetic community.</title>
        <authorList>
            <person name="Hogle S.L."/>
        </authorList>
    </citation>
    <scope>NUCLEOTIDE SEQUENCE [LARGE SCALE GENOMIC DNA]</scope>
    <source>
        <strain evidence="1 2">HAMBI_3031</strain>
    </source>
</reference>
<dbReference type="Proteomes" id="UP001325680">
    <property type="component" value="Chromosome"/>
</dbReference>
<sequence>MDSEYLPKTEFELENWMTENCFNFNSYSINGNSIYEGFGIDKSGGLYIWYYTERGQKDNLKYFKTENEIVEYAFNQIKSDEWAKTHCIGFSTDINKINDLKNKLQRMETEFFEDKVPYYGINRPVYRVFVLGCDIKKTEYLKEKYWTENINCH</sequence>
<proteinExistence type="predicted"/>
<evidence type="ECO:0000313" key="2">
    <source>
        <dbReference type="Proteomes" id="UP001325680"/>
    </source>
</evidence>
<accession>A0ABZ0W291</accession>
<gene>
    <name evidence="1" type="ORF">U0035_14245</name>
</gene>
<keyword evidence="2" id="KW-1185">Reference proteome</keyword>